<dbReference type="GO" id="GO:0003729">
    <property type="term" value="F:mRNA binding"/>
    <property type="evidence" value="ECO:0007669"/>
    <property type="project" value="TreeGrafter"/>
</dbReference>
<organism evidence="3 4">
    <name type="scientific">Bugula neritina</name>
    <name type="common">Brown bryozoan</name>
    <name type="synonym">Sertularia neritina</name>
    <dbReference type="NCBI Taxonomy" id="10212"/>
    <lineage>
        <taxon>Eukaryota</taxon>
        <taxon>Metazoa</taxon>
        <taxon>Spiralia</taxon>
        <taxon>Lophotrochozoa</taxon>
        <taxon>Bryozoa</taxon>
        <taxon>Gymnolaemata</taxon>
        <taxon>Cheilostomatida</taxon>
        <taxon>Flustrina</taxon>
        <taxon>Buguloidea</taxon>
        <taxon>Bugulidae</taxon>
        <taxon>Bugula</taxon>
    </lineage>
</organism>
<dbReference type="Proteomes" id="UP000593567">
    <property type="component" value="Unassembled WGS sequence"/>
</dbReference>
<name>A0A7J7KS95_BUGNE</name>
<reference evidence="3" key="1">
    <citation type="submission" date="2020-06" db="EMBL/GenBank/DDBJ databases">
        <title>Draft genome of Bugula neritina, a colonial animal packing powerful symbionts and potential medicines.</title>
        <authorList>
            <person name="Rayko M."/>
        </authorList>
    </citation>
    <scope>NUCLEOTIDE SEQUENCE [LARGE SCALE GENOMIC DNA]</scope>
    <source>
        <strain evidence="3">Kwan_BN1</strain>
    </source>
</reference>
<evidence type="ECO:0000313" key="3">
    <source>
        <dbReference type="EMBL" id="KAF6041071.1"/>
    </source>
</evidence>
<proteinExistence type="predicted"/>
<dbReference type="GO" id="GO:0005634">
    <property type="term" value="C:nucleus"/>
    <property type="evidence" value="ECO:0007669"/>
    <property type="project" value="TreeGrafter"/>
</dbReference>
<evidence type="ECO:0000259" key="2">
    <source>
        <dbReference type="Pfam" id="PF22675"/>
    </source>
</evidence>
<dbReference type="PANTHER" id="PTHR11208:SF42">
    <property type="entry name" value="QUAKING RELATED 54B, ISOFORM E"/>
    <property type="match status" value="1"/>
</dbReference>
<keyword evidence="4" id="KW-1185">Reference proteome</keyword>
<dbReference type="EMBL" id="VXIV02000082">
    <property type="protein sequence ID" value="KAF6041071.1"/>
    <property type="molecule type" value="Genomic_DNA"/>
</dbReference>
<dbReference type="Gene3D" id="3.30.1370.10">
    <property type="entry name" value="K Homology domain, type 1"/>
    <property type="match status" value="1"/>
</dbReference>
<sequence length="136" mass="15666">MEPQEQPESATYVKRPIKPEEQNLIDELARLTEQHADEFPNICQFMQKEVDRITKRQKSLEEEHYLDIEGGKPARLTFKVAVPAEKYPNFNYVGRLLGPKGSTLRGMQEISGCKMAVLGRGSMKDKNKEEQCRRRG</sequence>
<dbReference type="Pfam" id="PF22675">
    <property type="entry name" value="KH-I_KHDC4-BBP"/>
    <property type="match status" value="1"/>
</dbReference>
<evidence type="ECO:0000256" key="1">
    <source>
        <dbReference type="ARBA" id="ARBA00022884"/>
    </source>
</evidence>
<dbReference type="AlphaFoldDB" id="A0A7J7KS95"/>
<comment type="caution">
    <text evidence="3">The sequence shown here is derived from an EMBL/GenBank/DDBJ whole genome shotgun (WGS) entry which is preliminary data.</text>
</comment>
<dbReference type="InterPro" id="IPR045071">
    <property type="entry name" value="BBP-like"/>
</dbReference>
<dbReference type="InterPro" id="IPR036612">
    <property type="entry name" value="KH_dom_type_1_sf"/>
</dbReference>
<dbReference type="PANTHER" id="PTHR11208">
    <property type="entry name" value="RNA-BINDING PROTEIN RELATED"/>
    <property type="match status" value="1"/>
</dbReference>
<keyword evidence="1" id="KW-0694">RNA-binding</keyword>
<dbReference type="InterPro" id="IPR055256">
    <property type="entry name" value="KH_1_KHDC4/BBP-like"/>
</dbReference>
<accession>A0A7J7KS95</accession>
<protein>
    <recommendedName>
        <fullName evidence="2">KHDC4/BBP-like KH-domain type I domain-containing protein</fullName>
    </recommendedName>
</protein>
<gene>
    <name evidence="3" type="ORF">EB796_000612</name>
</gene>
<evidence type="ECO:0000313" key="4">
    <source>
        <dbReference type="Proteomes" id="UP000593567"/>
    </source>
</evidence>
<dbReference type="OrthoDB" id="6777263at2759"/>
<feature type="domain" description="KHDC4/BBP-like KH-domain type I" evidence="2">
    <location>
        <begin position="86"/>
        <end position="130"/>
    </location>
</feature>
<dbReference type="SUPFAM" id="SSF54791">
    <property type="entry name" value="Eukaryotic type KH-domain (KH-domain type I)"/>
    <property type="match status" value="1"/>
</dbReference>
<dbReference type="GO" id="GO:0000381">
    <property type="term" value="P:regulation of alternative mRNA splicing, via spliceosome"/>
    <property type="evidence" value="ECO:0007669"/>
    <property type="project" value="TreeGrafter"/>
</dbReference>